<feature type="compositionally biased region" description="Polar residues" evidence="1">
    <location>
        <begin position="10"/>
        <end position="40"/>
    </location>
</feature>
<keyword evidence="3" id="KW-1185">Reference proteome</keyword>
<dbReference type="AlphaFoldDB" id="A0A9Q1H6B9"/>
<feature type="compositionally biased region" description="Basic and acidic residues" evidence="1">
    <location>
        <begin position="41"/>
        <end position="53"/>
    </location>
</feature>
<protein>
    <submittedName>
        <fullName evidence="2">Uncharacterized protein</fullName>
    </submittedName>
</protein>
<evidence type="ECO:0000313" key="3">
    <source>
        <dbReference type="Proteomes" id="UP001152320"/>
    </source>
</evidence>
<feature type="region of interest" description="Disordered" evidence="1">
    <location>
        <begin position="1"/>
        <end position="57"/>
    </location>
</feature>
<accession>A0A9Q1H6B9</accession>
<evidence type="ECO:0000313" key="2">
    <source>
        <dbReference type="EMBL" id="KAJ8034051.1"/>
    </source>
</evidence>
<comment type="caution">
    <text evidence="2">The sequence shown here is derived from an EMBL/GenBank/DDBJ whole genome shotgun (WGS) entry which is preliminary data.</text>
</comment>
<evidence type="ECO:0000256" key="1">
    <source>
        <dbReference type="SAM" id="MobiDB-lite"/>
    </source>
</evidence>
<gene>
    <name evidence="2" type="ORF">HOLleu_24469</name>
</gene>
<name>A0A9Q1H6B9_HOLLE</name>
<reference evidence="2" key="1">
    <citation type="submission" date="2021-10" db="EMBL/GenBank/DDBJ databases">
        <title>Tropical sea cucumber genome reveals ecological adaptation and Cuvierian tubules defense mechanism.</title>
        <authorList>
            <person name="Chen T."/>
        </authorList>
    </citation>
    <scope>NUCLEOTIDE SEQUENCE</scope>
    <source>
        <strain evidence="2">Nanhai2018</strain>
        <tissue evidence="2">Muscle</tissue>
    </source>
</reference>
<dbReference type="Proteomes" id="UP001152320">
    <property type="component" value="Chromosome 11"/>
</dbReference>
<organism evidence="2 3">
    <name type="scientific">Holothuria leucospilota</name>
    <name type="common">Black long sea cucumber</name>
    <name type="synonym">Mertensiothuria leucospilota</name>
    <dbReference type="NCBI Taxonomy" id="206669"/>
    <lineage>
        <taxon>Eukaryota</taxon>
        <taxon>Metazoa</taxon>
        <taxon>Echinodermata</taxon>
        <taxon>Eleutherozoa</taxon>
        <taxon>Echinozoa</taxon>
        <taxon>Holothuroidea</taxon>
        <taxon>Aspidochirotacea</taxon>
        <taxon>Aspidochirotida</taxon>
        <taxon>Holothuriidae</taxon>
        <taxon>Holothuria</taxon>
    </lineage>
</organism>
<sequence>MAESEALLTGEQTSNDYHTLSVGKPQSSHMGENSSSTQPARQDRQNASDDRQPAEGNIQIEVRVQQIRWKERLKACIDYCLLEYLTFILGIWKPSCQFVSEHISEKVCIDREQTEAI</sequence>
<proteinExistence type="predicted"/>
<dbReference type="EMBL" id="JAIZAY010000011">
    <property type="protein sequence ID" value="KAJ8034051.1"/>
    <property type="molecule type" value="Genomic_DNA"/>
</dbReference>